<accession>G8BMG7</accession>
<gene>
    <name evidence="1" type="primary">TPHA0A00100</name>
    <name evidence="1" type="ordered locus">TPHA_0A00100</name>
</gene>
<organism evidence="1 2">
    <name type="scientific">Tetrapisispora phaffii (strain ATCC 24235 / CBS 4417 / NBRC 1672 / NRRL Y-8282 / UCD 70-5)</name>
    <name type="common">Yeast</name>
    <name type="synonym">Fabospora phaffii</name>
    <dbReference type="NCBI Taxonomy" id="1071381"/>
    <lineage>
        <taxon>Eukaryota</taxon>
        <taxon>Fungi</taxon>
        <taxon>Dikarya</taxon>
        <taxon>Ascomycota</taxon>
        <taxon>Saccharomycotina</taxon>
        <taxon>Saccharomycetes</taxon>
        <taxon>Saccharomycetales</taxon>
        <taxon>Saccharomycetaceae</taxon>
        <taxon>Tetrapisispora</taxon>
    </lineage>
</organism>
<evidence type="ECO:0000313" key="2">
    <source>
        <dbReference type="Proteomes" id="UP000005666"/>
    </source>
</evidence>
<dbReference type="Proteomes" id="UP000005666">
    <property type="component" value="Chromosome 1"/>
</dbReference>
<dbReference type="AlphaFoldDB" id="G8BMG7"/>
<dbReference type="GeneID" id="11532193"/>
<dbReference type="Pfam" id="PF17276">
    <property type="entry name" value="DUF5341"/>
    <property type="match status" value="1"/>
</dbReference>
<dbReference type="KEGG" id="tpf:TPHA_0A00100"/>
<dbReference type="OMA" id="GWKYYWS"/>
<reference evidence="1 2" key="1">
    <citation type="journal article" date="2011" name="Proc. Natl. Acad. Sci. U.S.A.">
        <title>Evolutionary erosion of yeast sex chromosomes by mating-type switching accidents.</title>
        <authorList>
            <person name="Gordon J.L."/>
            <person name="Armisen D."/>
            <person name="Proux-Wera E."/>
            <person name="Oheigeartaigh S.S."/>
            <person name="Byrne K.P."/>
            <person name="Wolfe K.H."/>
        </authorList>
    </citation>
    <scope>NUCLEOTIDE SEQUENCE [LARGE SCALE GENOMIC DNA]</scope>
    <source>
        <strain evidence="2">ATCC 24235 / CBS 4417 / NBRC 1672 / NRRL Y-8282 / UCD 70-5</strain>
    </source>
</reference>
<keyword evidence="2" id="KW-1185">Reference proteome</keyword>
<dbReference type="OrthoDB" id="4038251at2759"/>
<dbReference type="EMBL" id="HE612856">
    <property type="protein sequence ID" value="CCE61095.1"/>
    <property type="molecule type" value="Genomic_DNA"/>
</dbReference>
<dbReference type="InterPro" id="IPR035237">
    <property type="entry name" value="DUF5341"/>
</dbReference>
<protein>
    <submittedName>
        <fullName evidence="1">Uncharacterized protein</fullName>
    </submittedName>
</protein>
<name>G8BMG7_TETPH</name>
<dbReference type="HOGENOM" id="CLU_160880_0_0_1"/>
<sequence>MGQDWNVMLQDIISDSNPGSLESTPRHTKNATLFKRDGGAVDVEWISINYDDSNSDLSREVAEDRQIEEEEYDSTVYDWFDNNHGWKYCIAAEKNDHTGVADVYDDIGKENAFHGELYFNTYGGVYSY</sequence>
<evidence type="ECO:0000313" key="1">
    <source>
        <dbReference type="EMBL" id="CCE61095.1"/>
    </source>
</evidence>
<proteinExistence type="predicted"/>
<dbReference type="RefSeq" id="XP_003683529.1">
    <property type="nucleotide sequence ID" value="XM_003683481.1"/>
</dbReference>
<dbReference type="eggNOG" id="ENOG502RZ0B">
    <property type="taxonomic scope" value="Eukaryota"/>
</dbReference>